<reference evidence="3 4" key="1">
    <citation type="submission" date="2016-12" db="EMBL/GenBank/DDBJ databases">
        <title>The new phylogeny of genus Mycobacterium.</title>
        <authorList>
            <person name="Tortoli E."/>
            <person name="Trovato A."/>
            <person name="Cirillo D.M."/>
        </authorList>
    </citation>
    <scope>NUCLEOTIDE SEQUENCE [LARGE SCALE GENOMIC DNA]</scope>
    <source>
        <strain evidence="3 4">DSM 45069</strain>
    </source>
</reference>
<feature type="chain" id="PRO_5012145483" description="DUF4189 domain-containing protein" evidence="1">
    <location>
        <begin position="32"/>
        <end position="130"/>
    </location>
</feature>
<protein>
    <recommendedName>
        <fullName evidence="2">DUF4189 domain-containing protein</fullName>
    </recommendedName>
</protein>
<accession>A0A1W9Z5U4</accession>
<keyword evidence="4" id="KW-1185">Reference proteome</keyword>
<feature type="signal peptide" evidence="1">
    <location>
        <begin position="1"/>
        <end position="31"/>
    </location>
</feature>
<dbReference type="EMBL" id="MVHG01000127">
    <property type="protein sequence ID" value="ORA07726.1"/>
    <property type="molecule type" value="Genomic_DNA"/>
</dbReference>
<sequence>MRKSAPKRPAIALVAAVGCAIAALPTPMARADDDFVALAVSVESGRAVGWGTGASQEQANRVALAHCTAEAGDVCEVVAGTRNGCASVAFDRLSGRFQGGSGPDITASTADALAKLGSPNGHVKATHCSS</sequence>
<keyword evidence="1" id="KW-0732">Signal</keyword>
<dbReference type="InterPro" id="IPR025240">
    <property type="entry name" value="DUF4189"/>
</dbReference>
<evidence type="ECO:0000313" key="4">
    <source>
        <dbReference type="Proteomes" id="UP000192707"/>
    </source>
</evidence>
<dbReference type="Pfam" id="PF13827">
    <property type="entry name" value="DUF4189"/>
    <property type="match status" value="1"/>
</dbReference>
<dbReference type="AlphaFoldDB" id="A0A1W9Z5U4"/>
<evidence type="ECO:0000256" key="1">
    <source>
        <dbReference type="SAM" id="SignalP"/>
    </source>
</evidence>
<dbReference type="Proteomes" id="UP000192707">
    <property type="component" value="Unassembled WGS sequence"/>
</dbReference>
<name>A0A1W9Z5U4_MYCAI</name>
<proteinExistence type="predicted"/>
<evidence type="ECO:0000313" key="3">
    <source>
        <dbReference type="EMBL" id="ORA07726.1"/>
    </source>
</evidence>
<evidence type="ECO:0000259" key="2">
    <source>
        <dbReference type="Pfam" id="PF13827"/>
    </source>
</evidence>
<dbReference type="RefSeq" id="WP_083067266.1">
    <property type="nucleotide sequence ID" value="NZ_MVHG01000127.1"/>
</dbReference>
<feature type="domain" description="DUF4189" evidence="2">
    <location>
        <begin position="36"/>
        <end position="120"/>
    </location>
</feature>
<dbReference type="OrthoDB" id="4734125at2"/>
<dbReference type="PROSITE" id="PS51257">
    <property type="entry name" value="PROKAR_LIPOPROTEIN"/>
    <property type="match status" value="1"/>
</dbReference>
<gene>
    <name evidence="3" type="ORF">BST14_26570</name>
</gene>
<comment type="caution">
    <text evidence="3">The sequence shown here is derived from an EMBL/GenBank/DDBJ whole genome shotgun (WGS) entry which is preliminary data.</text>
</comment>
<organism evidence="3 4">
    <name type="scientific">Mycobacterium arosiense ATCC BAA-1401 = DSM 45069</name>
    <dbReference type="NCBI Taxonomy" id="1265311"/>
    <lineage>
        <taxon>Bacteria</taxon>
        <taxon>Bacillati</taxon>
        <taxon>Actinomycetota</taxon>
        <taxon>Actinomycetes</taxon>
        <taxon>Mycobacteriales</taxon>
        <taxon>Mycobacteriaceae</taxon>
        <taxon>Mycobacterium</taxon>
        <taxon>Mycobacterium avium complex (MAC)</taxon>
    </lineage>
</organism>